<comment type="catalytic activity">
    <reaction evidence="1">
        <text>3',3'-c-di-AMP + H2O = 5'-O-phosphonoadenylyl-(3'-&gt;5')-adenosine + H(+)</text>
        <dbReference type="Rhea" id="RHEA:54420"/>
        <dbReference type="ChEBI" id="CHEBI:15377"/>
        <dbReference type="ChEBI" id="CHEBI:15378"/>
        <dbReference type="ChEBI" id="CHEBI:71500"/>
        <dbReference type="ChEBI" id="CHEBI:138171"/>
    </reaction>
</comment>
<dbReference type="Proteomes" id="UP000070394">
    <property type="component" value="Unassembled WGS sequence"/>
</dbReference>
<comment type="cofactor">
    <cofactor evidence="2">
        <name>Mn(2+)</name>
        <dbReference type="ChEBI" id="CHEBI:29035"/>
    </cofactor>
    <text evidence="2">For phosphodiesterase activity, probably binds 2 Mn(2+) per subunit.</text>
</comment>
<keyword evidence="3" id="KW-0812">Transmembrane</keyword>
<dbReference type="Pfam" id="PF24898">
    <property type="entry name" value="GGDEF_GdpP"/>
    <property type="match status" value="1"/>
</dbReference>
<dbReference type="GO" id="GO:0003676">
    <property type="term" value="F:nucleic acid binding"/>
    <property type="evidence" value="ECO:0007669"/>
    <property type="project" value="UniProtKB-UniRule"/>
</dbReference>
<dbReference type="InterPro" id="IPR038763">
    <property type="entry name" value="DHH_sf"/>
</dbReference>
<feature type="binding site" evidence="2">
    <location>
        <position position="359"/>
    </location>
    <ligand>
        <name>Mn(2+)</name>
        <dbReference type="ChEBI" id="CHEBI:29035"/>
        <label>1</label>
    </ligand>
</feature>
<dbReference type="SUPFAM" id="SSF64182">
    <property type="entry name" value="DHH phosphoesterases"/>
    <property type="match status" value="1"/>
</dbReference>
<dbReference type="Gene3D" id="3.10.310.30">
    <property type="match status" value="1"/>
</dbReference>
<evidence type="ECO:0000313" key="5">
    <source>
        <dbReference type="EMBL" id="KXB60054.1"/>
    </source>
</evidence>
<dbReference type="OrthoDB" id="9759476at2"/>
<evidence type="ECO:0000256" key="3">
    <source>
        <dbReference type="SAM" id="Phobius"/>
    </source>
</evidence>
<keyword evidence="2" id="KW-0479">Metal-binding</keyword>
<feature type="binding site" evidence="2">
    <location>
        <position position="452"/>
    </location>
    <ligand>
        <name>Mn(2+)</name>
        <dbReference type="ChEBI" id="CHEBI:29035"/>
        <label>2</label>
    </ligand>
</feature>
<dbReference type="PANTHER" id="PTHR47618">
    <property type="entry name" value="BIFUNCTIONAL OLIGORIBONUCLEASE AND PAP PHOSPHATASE NRNA"/>
    <property type="match status" value="1"/>
</dbReference>
<feature type="binding site" evidence="2">
    <location>
        <position position="507"/>
    </location>
    <ligand>
        <name>Mn(2+)</name>
        <dbReference type="ChEBI" id="CHEBI:29035"/>
        <label>2</label>
    </ligand>
</feature>
<dbReference type="InterPro" id="IPR000160">
    <property type="entry name" value="GGDEF_dom"/>
</dbReference>
<dbReference type="GO" id="GO:0046872">
    <property type="term" value="F:metal ion binding"/>
    <property type="evidence" value="ECO:0007669"/>
    <property type="project" value="UniProtKB-KW"/>
</dbReference>
<feature type="binding site" evidence="2">
    <location>
        <position position="361"/>
    </location>
    <ligand>
        <name>Mn(2+)</name>
        <dbReference type="ChEBI" id="CHEBI:29035"/>
        <label>2</label>
    </ligand>
</feature>
<evidence type="ECO:0000259" key="4">
    <source>
        <dbReference type="PROSITE" id="PS50887"/>
    </source>
</evidence>
<dbReference type="Gene3D" id="3.30.450.20">
    <property type="entry name" value="PAS domain"/>
    <property type="match status" value="1"/>
</dbReference>
<evidence type="ECO:0000256" key="2">
    <source>
        <dbReference type="PIRSR" id="PIRSR026583-50"/>
    </source>
</evidence>
<comment type="function">
    <text evidence="1">Has phosphodiesterase (PDE) activity against cyclic-di-AMP (c-di-AMP).</text>
</comment>
<dbReference type="Gene3D" id="3.90.1640.10">
    <property type="entry name" value="inorganic pyrophosphatase (n-terminal core)"/>
    <property type="match status" value="1"/>
</dbReference>
<dbReference type="EMBL" id="LSDA01000020">
    <property type="protein sequence ID" value="KXB60054.1"/>
    <property type="molecule type" value="Genomic_DNA"/>
</dbReference>
<dbReference type="RefSeq" id="WP_060930734.1">
    <property type="nucleotide sequence ID" value="NZ_KQ959781.1"/>
</dbReference>
<dbReference type="STRING" id="467210.HMPREF1866_00837"/>
<reference evidence="6" key="1">
    <citation type="submission" date="2016-01" db="EMBL/GenBank/DDBJ databases">
        <authorList>
            <person name="Mitreva M."/>
            <person name="Pepin K.H."/>
            <person name="Mihindukulasuriya K.A."/>
            <person name="Fulton R."/>
            <person name="Fronick C."/>
            <person name="O'Laughlin M."/>
            <person name="Miner T."/>
            <person name="Herter B."/>
            <person name="Rosa B.A."/>
            <person name="Cordes M."/>
            <person name="Tomlinson C."/>
            <person name="Wollam A."/>
            <person name="Palsikar V.B."/>
            <person name="Mardis E.R."/>
            <person name="Wilson R.K."/>
        </authorList>
    </citation>
    <scope>NUCLEOTIDE SEQUENCE [LARGE SCALE GENOMIC DNA]</scope>
    <source>
        <strain evidence="6">DNF00896</strain>
    </source>
</reference>
<feature type="transmembrane region" description="Helical" evidence="3">
    <location>
        <begin position="38"/>
        <end position="57"/>
    </location>
</feature>
<proteinExistence type="inferred from homology"/>
<accession>A0A133ZX98</accession>
<keyword evidence="1 3" id="KW-0472">Membrane</keyword>
<dbReference type="EC" id="3.1.4.-" evidence="1"/>
<organism evidence="5 6">
    <name type="scientific">Lachnoanaerobaculum saburreum</name>
    <dbReference type="NCBI Taxonomy" id="467210"/>
    <lineage>
        <taxon>Bacteria</taxon>
        <taxon>Bacillati</taxon>
        <taxon>Bacillota</taxon>
        <taxon>Clostridia</taxon>
        <taxon>Lachnospirales</taxon>
        <taxon>Lachnospiraceae</taxon>
        <taxon>Lachnoanaerobaculum</taxon>
    </lineage>
</organism>
<keyword evidence="6" id="KW-1185">Reference proteome</keyword>
<dbReference type="GO" id="GO:0005886">
    <property type="term" value="C:plasma membrane"/>
    <property type="evidence" value="ECO:0007669"/>
    <property type="project" value="UniProtKB-SubCell"/>
</dbReference>
<dbReference type="InterPro" id="IPR001667">
    <property type="entry name" value="DDH_dom"/>
</dbReference>
<dbReference type="PROSITE" id="PS50887">
    <property type="entry name" value="GGDEF"/>
    <property type="match status" value="1"/>
</dbReference>
<dbReference type="InterPro" id="IPR014528">
    <property type="entry name" value="GdpP/PdeA"/>
</dbReference>
<gene>
    <name evidence="5" type="ORF">HMPREF1866_00837</name>
</gene>
<dbReference type="AlphaFoldDB" id="A0A133ZX98"/>
<feature type="binding site" evidence="2">
    <location>
        <position position="428"/>
    </location>
    <ligand>
        <name>Mn(2+)</name>
        <dbReference type="ChEBI" id="CHEBI:29035"/>
        <label>1</label>
    </ligand>
</feature>
<protein>
    <recommendedName>
        <fullName evidence="1">Cyclic-di-AMP phosphodiesterase</fullName>
        <ecNumber evidence="1">3.1.4.-</ecNumber>
    </recommendedName>
</protein>
<keyword evidence="1" id="KW-0378">Hydrolase</keyword>
<feature type="transmembrane region" description="Helical" evidence="3">
    <location>
        <begin position="12"/>
        <end position="32"/>
    </location>
</feature>
<feature type="binding site" evidence="2">
    <location>
        <position position="428"/>
    </location>
    <ligand>
        <name>Mn(2+)</name>
        <dbReference type="ChEBI" id="CHEBI:29035"/>
        <label>2</label>
    </ligand>
</feature>
<comment type="similarity">
    <text evidence="1">Belongs to the GdpP/PdeA phosphodiesterase family.</text>
</comment>
<name>A0A133ZX98_9FIRM</name>
<dbReference type="GO" id="GO:0016787">
    <property type="term" value="F:hydrolase activity"/>
    <property type="evidence" value="ECO:0007669"/>
    <property type="project" value="UniProtKB-UniRule"/>
</dbReference>
<evidence type="ECO:0000256" key="1">
    <source>
        <dbReference type="PIRNR" id="PIRNR026583"/>
    </source>
</evidence>
<dbReference type="Pfam" id="PF02272">
    <property type="entry name" value="DHHA1"/>
    <property type="match status" value="1"/>
</dbReference>
<feature type="binding site" evidence="2">
    <location>
        <position position="355"/>
    </location>
    <ligand>
        <name>Mn(2+)</name>
        <dbReference type="ChEBI" id="CHEBI:29035"/>
        <label>1</label>
    </ligand>
</feature>
<keyword evidence="3" id="KW-1133">Transmembrane helix</keyword>
<evidence type="ECO:0000313" key="6">
    <source>
        <dbReference type="Proteomes" id="UP000070394"/>
    </source>
</evidence>
<dbReference type="PANTHER" id="PTHR47618:SF2">
    <property type="entry name" value="CYCLIC-DI-AMP PHOSPHODIESTERASE GDPP"/>
    <property type="match status" value="1"/>
</dbReference>
<comment type="subcellular location">
    <subcellularLocation>
        <location evidence="1">Cell membrane</location>
    </subcellularLocation>
</comment>
<sequence>MKNKKNTKALLVKNISYSLIVLVFLLVILLVAPGKGCGAIIFLLALSAIAYTIIWYIRLSKNMSNYMVEYSMASENTQNIFSQDLDIPYALMDKKGIIAWRNRAFNGLVQKDRLSKKDIHAMFENITPSDIENIVDKADFHGEYQGKKYRIRITRLYIEESFVYTVCLFDETDLVALRIQKENSKFVVGLMYMDNYDEAMESVEEVRHSLLEALIDRKINQYINGFNGIVKKLEKDKFFFIIKKENLDSAISVRFDILEDVKTVNIGNKMSITLSIGIGYGSENLARNYELARMAMDMALGRGGDQAVVKTEDDIRYFGGKAQTVEKQTRVKARVKAHAFRELLENKDKVIIMGHKMLDMDAFGAAIGIWRIATHLNKKAYILRSDVNPSVRPMIEKFKAPEYPEDLFMSEEKALNSLTNDSLVVVVDVNRPSITEGPSLLKKAKNIVVLDHHRQSSEIITNATLSYVETFASSACEMVSEIVQYISDDIKLKTLEADAMYAGIVIDTQNFNVQTGVRTFEAAAFLKRSGADVTRVRKMFREDAKDYLAKAEAIHNAEIFENYYAISECDSANTASPTLVCAQAANDLLNIKGIKASFVLTLYNDVIYISARSMDEVNVQTIMEKLGGGGHRSVAGAQIKEGSIEDAKNLVKKVLKELIERGEI</sequence>
<dbReference type="GO" id="GO:0106409">
    <property type="term" value="F:cyclic-di-AMP phosphodiesterase activity"/>
    <property type="evidence" value="ECO:0007669"/>
    <property type="project" value="RHEA"/>
</dbReference>
<dbReference type="PATRIC" id="fig|467210.3.peg.826"/>
<dbReference type="Pfam" id="PF01368">
    <property type="entry name" value="DHH"/>
    <property type="match status" value="1"/>
</dbReference>
<dbReference type="InterPro" id="IPR003156">
    <property type="entry name" value="DHHA1_dom"/>
</dbReference>
<feature type="domain" description="GGDEF" evidence="4">
    <location>
        <begin position="184"/>
        <end position="312"/>
    </location>
</feature>
<dbReference type="FunFam" id="3.90.1640.10:FF:000002">
    <property type="entry name" value="Cyclic-di-AMP phosphodiesterase"/>
    <property type="match status" value="1"/>
</dbReference>
<dbReference type="InterPro" id="IPR051319">
    <property type="entry name" value="Oligoribo/pAp-PDE_c-di-AMP_PDE"/>
</dbReference>
<comment type="caution">
    <text evidence="5">The sequence shown here is derived from an EMBL/GenBank/DDBJ whole genome shotgun (WGS) entry which is preliminary data.</text>
</comment>
<keyword evidence="2" id="KW-0464">Manganese</keyword>
<keyword evidence="1" id="KW-1003">Cell membrane</keyword>
<dbReference type="PIRSF" id="PIRSF026583">
    <property type="entry name" value="YybT"/>
    <property type="match status" value="1"/>
</dbReference>